<dbReference type="Proteomes" id="UP000282541">
    <property type="component" value="Segment"/>
</dbReference>
<name>A0A3G2KFD5_9CAUD</name>
<organism evidence="1 2">
    <name type="scientific">Arthrobacter phage Cote</name>
    <dbReference type="NCBI Taxonomy" id="2419953"/>
    <lineage>
        <taxon>Viruses</taxon>
        <taxon>Duplodnaviria</taxon>
        <taxon>Heunggongvirae</taxon>
        <taxon>Uroviricota</taxon>
        <taxon>Caudoviricetes</taxon>
        <taxon>Coralvirus</taxon>
        <taxon>Coralvirus coral</taxon>
    </lineage>
</organism>
<dbReference type="EMBL" id="MH834608">
    <property type="protein sequence ID" value="AYN57635.1"/>
    <property type="molecule type" value="Genomic_DNA"/>
</dbReference>
<protein>
    <submittedName>
        <fullName evidence="1">Uncharacterized protein</fullName>
    </submittedName>
</protein>
<gene>
    <name evidence="1" type="primary">64</name>
    <name evidence="1" type="ORF">PBI_COTE_64</name>
</gene>
<accession>A0A3G2KFD5</accession>
<evidence type="ECO:0000313" key="2">
    <source>
        <dbReference type="Proteomes" id="UP000282541"/>
    </source>
</evidence>
<reference evidence="1 2" key="1">
    <citation type="submission" date="2018-09" db="EMBL/GenBank/DDBJ databases">
        <authorList>
            <person name="Rimple P.A."/>
            <person name="Stoner T.H."/>
            <person name="Garlena R.A."/>
            <person name="Russell D.A."/>
            <person name="Pope W.H."/>
            <person name="Jacobs-Sera D."/>
            <person name="Hatfull G.F."/>
        </authorList>
    </citation>
    <scope>NUCLEOTIDE SEQUENCE [LARGE SCALE GENOMIC DNA]</scope>
</reference>
<evidence type="ECO:0000313" key="1">
    <source>
        <dbReference type="EMBL" id="AYN57635.1"/>
    </source>
</evidence>
<sequence length="173" mass="18679">MVVGMKSCVECEWQGPELPGPAAAREIHRALHGLGRRFLEALDPIVAAFVPIKPLENLDFPLPVVPDLEVPRDEVRLVMGGKVVGSAILDGSSLHGEVLDPAAVEDLRRGLLGGVSIGPEFNLNEARFRGEVPPGGRIVQPAPYDPAMLEANRRAIEEELKKGPLFGSRGWQP</sequence>
<proteinExistence type="predicted"/>